<organism evidence="1 2">
    <name type="scientific">Burkholderia contaminans LMG 23361</name>
    <dbReference type="NCBI Taxonomy" id="1334628"/>
    <lineage>
        <taxon>Bacteria</taxon>
        <taxon>Pseudomonadati</taxon>
        <taxon>Pseudomonadota</taxon>
        <taxon>Betaproteobacteria</taxon>
        <taxon>Burkholderiales</taxon>
        <taxon>Burkholderiaceae</taxon>
        <taxon>Burkholderia</taxon>
        <taxon>Burkholderia cepacia complex</taxon>
    </lineage>
</organism>
<dbReference type="EMBL" id="LASD01000003">
    <property type="protein sequence ID" value="KKL42318.1"/>
    <property type="molecule type" value="Genomic_DNA"/>
</dbReference>
<dbReference type="GeneID" id="93194905"/>
<name>A0ABD4AXE6_9BURK</name>
<dbReference type="AlphaFoldDB" id="A0ABD4AXE6"/>
<accession>A0ABD4AXE6</accession>
<protein>
    <recommendedName>
        <fullName evidence="3">Bacterial collagen-like protein middle domain-containing protein</fullName>
    </recommendedName>
</protein>
<reference evidence="1 2" key="1">
    <citation type="submission" date="2015-03" db="EMBL/GenBank/DDBJ databases">
        <title>Draft genome sequences of the Burkholderia contaminans strains LMG 23361 and FFH2055 and Burkholderia cenocepacia K56-2.</title>
        <authorList>
            <person name="Bloodworth R.A."/>
            <person name="Selin C."/>
            <person name="Lopez De Volder M.A."/>
            <person name="Degrossi J."/>
            <person name="Drevinek P."/>
            <person name="Galanternik L."/>
            <person name="Cardona S.T."/>
        </authorList>
    </citation>
    <scope>NUCLEOTIDE SEQUENCE [LARGE SCALE GENOMIC DNA]</scope>
    <source>
        <strain evidence="1 2">LMG 23361</strain>
    </source>
</reference>
<evidence type="ECO:0000313" key="2">
    <source>
        <dbReference type="Proteomes" id="UP000034400"/>
    </source>
</evidence>
<comment type="caution">
    <text evidence="1">The sequence shown here is derived from an EMBL/GenBank/DDBJ whole genome shotgun (WGS) entry which is preliminary data.</text>
</comment>
<dbReference type="Proteomes" id="UP000034400">
    <property type="component" value="Unassembled WGS sequence"/>
</dbReference>
<gene>
    <name evidence="1" type="ORF">WR31_10210</name>
</gene>
<evidence type="ECO:0008006" key="3">
    <source>
        <dbReference type="Google" id="ProtNLM"/>
    </source>
</evidence>
<dbReference type="RefSeq" id="WP_039371730.1">
    <property type="nucleotide sequence ID" value="NZ_LASD01000003.1"/>
</dbReference>
<proteinExistence type="predicted"/>
<sequence length="104" mass="9184">MTGTAGAVAGTFPALSVALNGGTAAGAVGGVTNAAGALISGGATIAKAAVQSVGSAVGSVAGVVPALAVSLNGNSAQGGGSASGGLLAPVTSLVTALTVPVIKK</sequence>
<evidence type="ECO:0000313" key="1">
    <source>
        <dbReference type="EMBL" id="KKL42318.1"/>
    </source>
</evidence>